<organism evidence="5 6">
    <name type="scientific">Psychrobacillus soli</name>
    <dbReference type="NCBI Taxonomy" id="1543965"/>
    <lineage>
        <taxon>Bacteria</taxon>
        <taxon>Bacillati</taxon>
        <taxon>Bacillota</taxon>
        <taxon>Bacilli</taxon>
        <taxon>Bacillales</taxon>
        <taxon>Bacillaceae</taxon>
        <taxon>Psychrobacillus</taxon>
    </lineage>
</organism>
<dbReference type="PANTHER" id="PTHR43479:SF11">
    <property type="entry name" value="ACREF_ENVCD OPERON REPRESSOR-RELATED"/>
    <property type="match status" value="1"/>
</dbReference>
<dbReference type="Gene3D" id="1.10.10.60">
    <property type="entry name" value="Homeodomain-like"/>
    <property type="match status" value="1"/>
</dbReference>
<dbReference type="InterPro" id="IPR009057">
    <property type="entry name" value="Homeodomain-like_sf"/>
</dbReference>
<evidence type="ECO:0000259" key="4">
    <source>
        <dbReference type="PROSITE" id="PS50977"/>
    </source>
</evidence>
<evidence type="ECO:0000313" key="5">
    <source>
        <dbReference type="EMBL" id="TQR18525.1"/>
    </source>
</evidence>
<dbReference type="PROSITE" id="PS50977">
    <property type="entry name" value="HTH_TETR_2"/>
    <property type="match status" value="1"/>
</dbReference>
<evidence type="ECO:0000256" key="1">
    <source>
        <dbReference type="ARBA" id="ARBA00022491"/>
    </source>
</evidence>
<gene>
    <name evidence="5" type="ORF">FG383_01350</name>
</gene>
<dbReference type="GO" id="GO:0003677">
    <property type="term" value="F:DNA binding"/>
    <property type="evidence" value="ECO:0007669"/>
    <property type="project" value="UniProtKB-UniRule"/>
</dbReference>
<evidence type="ECO:0000256" key="3">
    <source>
        <dbReference type="PROSITE-ProRule" id="PRU00335"/>
    </source>
</evidence>
<dbReference type="InterPro" id="IPR001647">
    <property type="entry name" value="HTH_TetR"/>
</dbReference>
<dbReference type="Proteomes" id="UP000318937">
    <property type="component" value="Unassembled WGS sequence"/>
</dbReference>
<dbReference type="SUPFAM" id="SSF46689">
    <property type="entry name" value="Homeodomain-like"/>
    <property type="match status" value="1"/>
</dbReference>
<feature type="domain" description="HTH tetR-type" evidence="4">
    <location>
        <begin position="9"/>
        <end position="69"/>
    </location>
</feature>
<feature type="DNA-binding region" description="H-T-H motif" evidence="3">
    <location>
        <begin position="32"/>
        <end position="51"/>
    </location>
</feature>
<keyword evidence="1" id="KW-0678">Repressor</keyword>
<evidence type="ECO:0000313" key="6">
    <source>
        <dbReference type="Proteomes" id="UP000318937"/>
    </source>
</evidence>
<comment type="caution">
    <text evidence="5">The sequence shown here is derived from an EMBL/GenBank/DDBJ whole genome shotgun (WGS) entry which is preliminary data.</text>
</comment>
<dbReference type="InterPro" id="IPR050624">
    <property type="entry name" value="HTH-type_Tx_Regulator"/>
</dbReference>
<dbReference type="InterPro" id="IPR041490">
    <property type="entry name" value="KstR2_TetR_C"/>
</dbReference>
<dbReference type="OrthoDB" id="9814200at2"/>
<dbReference type="Pfam" id="PF00440">
    <property type="entry name" value="TetR_N"/>
    <property type="match status" value="1"/>
</dbReference>
<keyword evidence="2 3" id="KW-0238">DNA-binding</keyword>
<accession>A0A544TM61</accession>
<dbReference type="InterPro" id="IPR036271">
    <property type="entry name" value="Tet_transcr_reg_TetR-rel_C_sf"/>
</dbReference>
<dbReference type="RefSeq" id="WP_142605049.1">
    <property type="nucleotide sequence ID" value="NZ_VDGG01000002.1"/>
</dbReference>
<keyword evidence="6" id="KW-1185">Reference proteome</keyword>
<dbReference type="Gene3D" id="1.10.357.10">
    <property type="entry name" value="Tetracycline Repressor, domain 2"/>
    <property type="match status" value="1"/>
</dbReference>
<proteinExistence type="predicted"/>
<evidence type="ECO:0000256" key="2">
    <source>
        <dbReference type="ARBA" id="ARBA00023125"/>
    </source>
</evidence>
<dbReference type="PANTHER" id="PTHR43479">
    <property type="entry name" value="ACREF/ENVCD OPERON REPRESSOR-RELATED"/>
    <property type="match status" value="1"/>
</dbReference>
<sequence length="203" mass="23580">MNLREKKAMQKKEAIMKAAISVFAEKTYQGATLEDVAQRLLMTKGAVYYYFKDKQDLLYQSQVYLLENSLNNIAEIEESDLPAEEKVSQAISQHIEYVIHERTGFESMLSSESILSNEQYEHILRLQNGYEKHFDELIQEGITQGVFIQADIKIVRNLILGAMNWLMHWYSEGGKKSKHELSKMIAFYLMRMVLKTPNDQVES</sequence>
<dbReference type="AlphaFoldDB" id="A0A544TM61"/>
<dbReference type="EMBL" id="VDGG01000002">
    <property type="protein sequence ID" value="TQR18525.1"/>
    <property type="molecule type" value="Genomic_DNA"/>
</dbReference>
<protein>
    <submittedName>
        <fullName evidence="5">TetR/AcrR family transcriptional regulator</fullName>
    </submittedName>
</protein>
<name>A0A544TM61_9BACI</name>
<dbReference type="SUPFAM" id="SSF48498">
    <property type="entry name" value="Tetracyclin repressor-like, C-terminal domain"/>
    <property type="match status" value="1"/>
</dbReference>
<dbReference type="PRINTS" id="PR00455">
    <property type="entry name" value="HTHTETR"/>
</dbReference>
<dbReference type="Pfam" id="PF17932">
    <property type="entry name" value="TetR_C_24"/>
    <property type="match status" value="1"/>
</dbReference>
<reference evidence="5 6" key="1">
    <citation type="submission" date="2019-05" db="EMBL/GenBank/DDBJ databases">
        <title>Psychrobacillus vulpis sp. nov., a new species isolated from feces of a red fox that inhabits in The Tablas de Daimiel Natural Park, Albacete, Spain.</title>
        <authorList>
            <person name="Rodriguez M."/>
            <person name="Reina J.C."/>
            <person name="Bejar V."/>
            <person name="Llamas I."/>
        </authorList>
    </citation>
    <scope>NUCLEOTIDE SEQUENCE [LARGE SCALE GENOMIC DNA]</scope>
    <source>
        <strain evidence="5 6">NHI-2</strain>
    </source>
</reference>